<protein>
    <submittedName>
        <fullName evidence="2">Glycosyltransferase involved in cell wall biosynthesis</fullName>
    </submittedName>
</protein>
<dbReference type="OrthoDB" id="199095at2"/>
<dbReference type="PANTHER" id="PTHR22916">
    <property type="entry name" value="GLYCOSYLTRANSFERASE"/>
    <property type="match status" value="1"/>
</dbReference>
<sequence length="330" mass="38296">MNGKPLVSICMITYGHENYIREAIEGVLMQQCDFEIELVVSNDCSPDATHDVIHEILESHPNAYKLKYIKHENNIGMMPNFVHALQECRGKYIALCEGDDYWIDPLKLQKQIDFLEENQDYVLCFHKVKVLQSDGVLGDDSITEVPAEYETMEAMARYGNYIHTPSVVFRNCIKSFPEEFEKTPIGDYFLYMLLASHGKIKRLDETMAVYRHGVGVFSGNSSDVMLYKSTKTFVLIASALKDNKEIAAIMVYRVYRNLKFYSFQKNNDEANVFLKLLNAETDNHFLKYFLELYLPFVSENLMEKKGYQKRSTFNAVKYHLKEIIKTIVKK</sequence>
<dbReference type="Proteomes" id="UP000319848">
    <property type="component" value="Unassembled WGS sequence"/>
</dbReference>
<keyword evidence="3" id="KW-1185">Reference proteome</keyword>
<accession>A0A562LX65</accession>
<dbReference type="GO" id="GO:0016758">
    <property type="term" value="F:hexosyltransferase activity"/>
    <property type="evidence" value="ECO:0007669"/>
    <property type="project" value="UniProtKB-ARBA"/>
</dbReference>
<proteinExistence type="predicted"/>
<name>A0A562LX65_9FLAO</name>
<evidence type="ECO:0000313" key="2">
    <source>
        <dbReference type="EMBL" id="TWI12143.1"/>
    </source>
</evidence>
<evidence type="ECO:0000259" key="1">
    <source>
        <dbReference type="Pfam" id="PF00535"/>
    </source>
</evidence>
<dbReference type="AlphaFoldDB" id="A0A562LX65"/>
<reference evidence="2 3" key="1">
    <citation type="journal article" date="2015" name="Stand. Genomic Sci.">
        <title>Genomic Encyclopedia of Bacterial and Archaeal Type Strains, Phase III: the genomes of soil and plant-associated and newly described type strains.</title>
        <authorList>
            <person name="Whitman W.B."/>
            <person name="Woyke T."/>
            <person name="Klenk H.P."/>
            <person name="Zhou Y."/>
            <person name="Lilburn T.G."/>
            <person name="Beck B.J."/>
            <person name="De Vos P."/>
            <person name="Vandamme P."/>
            <person name="Eisen J.A."/>
            <person name="Garrity G."/>
            <person name="Hugenholtz P."/>
            <person name="Kyrpides N.C."/>
        </authorList>
    </citation>
    <scope>NUCLEOTIDE SEQUENCE [LARGE SCALE GENOMIC DNA]</scope>
    <source>
        <strain evidence="2 3">CGMCC 1.7270</strain>
    </source>
</reference>
<keyword evidence="2" id="KW-0808">Transferase</keyword>
<dbReference type="Gene3D" id="3.90.550.10">
    <property type="entry name" value="Spore Coat Polysaccharide Biosynthesis Protein SpsA, Chain A"/>
    <property type="match status" value="1"/>
</dbReference>
<dbReference type="RefSeq" id="WP_081709368.1">
    <property type="nucleotide sequence ID" value="NZ_AVBI01000012.1"/>
</dbReference>
<dbReference type="EMBL" id="VLKQ01000007">
    <property type="protein sequence ID" value="TWI12143.1"/>
    <property type="molecule type" value="Genomic_DNA"/>
</dbReference>
<dbReference type="Pfam" id="PF00535">
    <property type="entry name" value="Glycos_transf_2"/>
    <property type="match status" value="1"/>
</dbReference>
<feature type="domain" description="Glycosyltransferase 2-like" evidence="1">
    <location>
        <begin position="8"/>
        <end position="134"/>
    </location>
</feature>
<dbReference type="InterPro" id="IPR029044">
    <property type="entry name" value="Nucleotide-diphossugar_trans"/>
</dbReference>
<dbReference type="STRING" id="1341154.FCR2A7T_11160"/>
<evidence type="ECO:0000313" key="3">
    <source>
        <dbReference type="Proteomes" id="UP000319848"/>
    </source>
</evidence>
<dbReference type="InterPro" id="IPR001173">
    <property type="entry name" value="Glyco_trans_2-like"/>
</dbReference>
<dbReference type="PANTHER" id="PTHR22916:SF3">
    <property type="entry name" value="UDP-GLCNAC:BETAGAL BETA-1,3-N-ACETYLGLUCOSAMINYLTRANSFERASE-LIKE PROTEIN 1"/>
    <property type="match status" value="1"/>
</dbReference>
<dbReference type="SUPFAM" id="SSF53448">
    <property type="entry name" value="Nucleotide-diphospho-sugar transferases"/>
    <property type="match status" value="1"/>
</dbReference>
<comment type="caution">
    <text evidence="2">The sequence shown here is derived from an EMBL/GenBank/DDBJ whole genome shotgun (WGS) entry which is preliminary data.</text>
</comment>
<gene>
    <name evidence="2" type="ORF">IP98_01717</name>
</gene>
<organism evidence="2 3">
    <name type="scientific">Flavobacterium cauense R2A-7</name>
    <dbReference type="NCBI Taxonomy" id="1341154"/>
    <lineage>
        <taxon>Bacteria</taxon>
        <taxon>Pseudomonadati</taxon>
        <taxon>Bacteroidota</taxon>
        <taxon>Flavobacteriia</taxon>
        <taxon>Flavobacteriales</taxon>
        <taxon>Flavobacteriaceae</taxon>
        <taxon>Flavobacterium</taxon>
    </lineage>
</organism>